<keyword evidence="2" id="KW-1185">Reference proteome</keyword>
<dbReference type="EMBL" id="SACK01000001">
    <property type="protein sequence ID" value="RVU02692.1"/>
    <property type="molecule type" value="Genomic_DNA"/>
</dbReference>
<dbReference type="Pfam" id="PF13376">
    <property type="entry name" value="OmdA"/>
    <property type="match status" value="1"/>
</dbReference>
<sequence length="215" mass="24360">MSKLSQRLQMKPGTRWALINPPANYAAVLDVPEDVTINAVDTAGLNGIQLFVQNSEALKISLKALKPFLKPDTIFWVMYPKKNTLPTDLQMTRHWGVMDEIGWRPVQSAAVDDTWTALRFRPVELVKPSDTNNAAIKANQFAEFINPEKRTVTLPPELSAALTTTAIDIFEKLAYTHKKEYVLWILTAKQEQTRLNRIEKMQQMLLGGKKNPSDK</sequence>
<accession>A0A437MYD3</accession>
<evidence type="ECO:0008006" key="3">
    <source>
        <dbReference type="Google" id="ProtNLM"/>
    </source>
</evidence>
<dbReference type="RefSeq" id="WP_127703059.1">
    <property type="nucleotide sequence ID" value="NZ_SACK01000001.1"/>
</dbReference>
<comment type="caution">
    <text evidence="1">The sequence shown here is derived from an EMBL/GenBank/DDBJ whole genome shotgun (WGS) entry which is preliminary data.</text>
</comment>
<evidence type="ECO:0000313" key="2">
    <source>
        <dbReference type="Proteomes" id="UP000282759"/>
    </source>
</evidence>
<reference evidence="1 2" key="1">
    <citation type="submission" date="2019-01" db="EMBL/GenBank/DDBJ databases">
        <authorList>
            <person name="Chen W.-M."/>
        </authorList>
    </citation>
    <scope>NUCLEOTIDE SEQUENCE [LARGE SCALE GENOMIC DNA]</scope>
    <source>
        <strain evidence="1 2">YBJ-36</strain>
    </source>
</reference>
<dbReference type="OrthoDB" id="9800461at2"/>
<dbReference type="AlphaFoldDB" id="A0A437MYD3"/>
<protein>
    <recommendedName>
        <fullName evidence="3">Bacteriocin resistance YdeI/OmpD-like protein</fullName>
    </recommendedName>
</protein>
<gene>
    <name evidence="1" type="ORF">EOD41_01770</name>
</gene>
<organism evidence="1 2">
    <name type="scientific">Mucilaginibacter limnophilus</name>
    <dbReference type="NCBI Taxonomy" id="1932778"/>
    <lineage>
        <taxon>Bacteria</taxon>
        <taxon>Pseudomonadati</taxon>
        <taxon>Bacteroidota</taxon>
        <taxon>Sphingobacteriia</taxon>
        <taxon>Sphingobacteriales</taxon>
        <taxon>Sphingobacteriaceae</taxon>
        <taxon>Mucilaginibacter</taxon>
    </lineage>
</organism>
<name>A0A437MYD3_9SPHI</name>
<proteinExistence type="predicted"/>
<evidence type="ECO:0000313" key="1">
    <source>
        <dbReference type="EMBL" id="RVU02692.1"/>
    </source>
</evidence>
<dbReference type="Proteomes" id="UP000282759">
    <property type="component" value="Unassembled WGS sequence"/>
</dbReference>